<dbReference type="AlphaFoldDB" id="A0A5C0UJF8"/>
<evidence type="ECO:0000313" key="2">
    <source>
        <dbReference type="EMBL" id="QEK39890.1"/>
    </source>
</evidence>
<dbReference type="Proteomes" id="UP000323844">
    <property type="component" value="Plasmid unnamed"/>
</dbReference>
<proteinExistence type="predicted"/>
<keyword evidence="1" id="KW-1133">Transmembrane helix</keyword>
<organism evidence="2 3">
    <name type="scientific">Candidatus Sneabacter namystus</name>
    <dbReference type="NCBI Taxonomy" id="2601646"/>
    <lineage>
        <taxon>Bacteria</taxon>
        <taxon>Pseudomonadati</taxon>
        <taxon>Pseudomonadota</taxon>
        <taxon>Alphaproteobacteria</taxon>
        <taxon>Rickettsiales</taxon>
        <taxon>Rickettsiaceae</taxon>
        <taxon>Rickettsieae</taxon>
        <taxon>Candidatus Sneabacter</taxon>
    </lineage>
</organism>
<evidence type="ECO:0000256" key="1">
    <source>
        <dbReference type="SAM" id="Phobius"/>
    </source>
</evidence>
<feature type="transmembrane region" description="Helical" evidence="1">
    <location>
        <begin position="12"/>
        <end position="32"/>
    </location>
</feature>
<keyword evidence="2" id="KW-0614">Plasmid</keyword>
<keyword evidence="1" id="KW-0812">Transmembrane</keyword>
<protein>
    <submittedName>
        <fullName evidence="2">DUF4280 domain-containing protein</fullName>
    </submittedName>
</protein>
<dbReference type="KEGG" id="snay:FZC37_03005"/>
<keyword evidence="1" id="KW-0472">Membrane</keyword>
<dbReference type="InterPro" id="IPR025460">
    <property type="entry name" value="DUF4280"/>
</dbReference>
<evidence type="ECO:0000313" key="3">
    <source>
        <dbReference type="Proteomes" id="UP000323844"/>
    </source>
</evidence>
<reference evidence="2 3" key="1">
    <citation type="submission" date="2019-08" db="EMBL/GenBank/DDBJ databases">
        <title>Highly reduced genomes of protist endosymbionts show evolutionary convergence.</title>
        <authorList>
            <person name="George E."/>
            <person name="Husnik F."/>
            <person name="Tashyreva D."/>
            <person name="Prokopchuk G."/>
            <person name="Horak A."/>
            <person name="Kwong W.K."/>
            <person name="Lukes J."/>
            <person name="Keeling P.J."/>
        </authorList>
    </citation>
    <scope>NUCLEOTIDE SEQUENCE [LARGE SCALE GENOMIC DNA]</scope>
    <source>
        <strain evidence="2">1621</strain>
        <plasmid evidence="2 3">unnamed</plasmid>
    </source>
</reference>
<gene>
    <name evidence="2" type="ORF">FZC37_03005</name>
</gene>
<dbReference type="EMBL" id="CP043313">
    <property type="protein sequence ID" value="QEK39890.1"/>
    <property type="molecule type" value="Genomic_DNA"/>
</dbReference>
<dbReference type="OrthoDB" id="4825649at2"/>
<accession>A0A5C0UJF8</accession>
<dbReference type="Pfam" id="PF14107">
    <property type="entry name" value="DUF4280"/>
    <property type="match status" value="1"/>
</dbReference>
<keyword evidence="3" id="KW-1185">Reference proteome</keyword>
<sequence length="126" mass="13365">MCCKFLYIKGKFMAFGLSAGGLMMCVLGAAPMPNKTLPKSKVLGPSGFFGNIMDKLPMVNIGSFVMCTLPPFPKPCTAPIASPWIPPKVKILISNMPAEDNSGKAMCSLGGMVSISVPTQFKVLFS</sequence>
<name>A0A5C0UJF8_9RICK</name>
<geneLocation type="plasmid" evidence="2 3">
    <name>unnamed</name>
</geneLocation>